<feature type="domain" description="AB hydrolase-1" evidence="1">
    <location>
        <begin position="26"/>
        <end position="254"/>
    </location>
</feature>
<dbReference type="GO" id="GO:0016787">
    <property type="term" value="F:hydrolase activity"/>
    <property type="evidence" value="ECO:0007669"/>
    <property type="project" value="UniProtKB-KW"/>
</dbReference>
<keyword evidence="2" id="KW-0378">Hydrolase</keyword>
<dbReference type="PANTHER" id="PTHR43798">
    <property type="entry name" value="MONOACYLGLYCEROL LIPASE"/>
    <property type="match status" value="1"/>
</dbReference>
<dbReference type="Pfam" id="PF12697">
    <property type="entry name" value="Abhydrolase_6"/>
    <property type="match status" value="1"/>
</dbReference>
<keyword evidence="3" id="KW-1185">Reference proteome</keyword>
<dbReference type="EMBL" id="JBGEHV010000003">
    <property type="protein sequence ID" value="MEY8038306.1"/>
    <property type="molecule type" value="Genomic_DNA"/>
</dbReference>
<reference evidence="2 3" key="1">
    <citation type="submission" date="2024-08" db="EMBL/GenBank/DDBJ databases">
        <title>Genome mining of Saccharopolyspora cebuensis PGLac3 from Nigerian medicinal plant.</title>
        <authorList>
            <person name="Ezeobiora C.E."/>
            <person name="Igbokwe N.H."/>
            <person name="Amin D.H."/>
            <person name="Mendie U.E."/>
        </authorList>
    </citation>
    <scope>NUCLEOTIDE SEQUENCE [LARGE SCALE GENOMIC DNA]</scope>
    <source>
        <strain evidence="2 3">PGLac3</strain>
    </source>
</reference>
<name>A0ABV4CEM5_9PSEU</name>
<dbReference type="Gene3D" id="3.40.50.1820">
    <property type="entry name" value="alpha/beta hydrolase"/>
    <property type="match status" value="1"/>
</dbReference>
<dbReference type="Proteomes" id="UP001564626">
    <property type="component" value="Unassembled WGS sequence"/>
</dbReference>
<dbReference type="RefSeq" id="WP_345355979.1">
    <property type="nucleotide sequence ID" value="NZ_BAABII010000002.1"/>
</dbReference>
<evidence type="ECO:0000313" key="3">
    <source>
        <dbReference type="Proteomes" id="UP001564626"/>
    </source>
</evidence>
<dbReference type="SUPFAM" id="SSF53474">
    <property type="entry name" value="alpha/beta-Hydrolases"/>
    <property type="match status" value="1"/>
</dbReference>
<dbReference type="InterPro" id="IPR050266">
    <property type="entry name" value="AB_hydrolase_sf"/>
</dbReference>
<sequence>MNELRFDRPDGIELVARTRPGEGTPLVLVHGALADADAWQQVVDAIELPNPVVVVNRRGRAPSGPFGDGYSLRTEIDDLHHVLDSLGEPVVLFGHSYGGLIAQEAATERTDVRALVLYEPVVRPFGPESMAPMREAVRRGDLDAALEIVNVDIARVPAAEVAELRASELWAVLRPLAAAAAEELAVINDHEPGFERYAALDVAITLILGDRNEGVPPYGTVFDSVAAAMPRAKVVRLVDQGHLAHVEGPEGLAAEISAAVR</sequence>
<protein>
    <submittedName>
        <fullName evidence="2">Alpha/beta fold hydrolase</fullName>
    </submittedName>
</protein>
<comment type="caution">
    <text evidence="2">The sequence shown here is derived from an EMBL/GenBank/DDBJ whole genome shotgun (WGS) entry which is preliminary data.</text>
</comment>
<dbReference type="InterPro" id="IPR029058">
    <property type="entry name" value="AB_hydrolase_fold"/>
</dbReference>
<dbReference type="InterPro" id="IPR000073">
    <property type="entry name" value="AB_hydrolase_1"/>
</dbReference>
<evidence type="ECO:0000313" key="2">
    <source>
        <dbReference type="EMBL" id="MEY8038306.1"/>
    </source>
</evidence>
<proteinExistence type="predicted"/>
<accession>A0ABV4CEM5</accession>
<gene>
    <name evidence="2" type="ORF">AB8O55_02755</name>
</gene>
<evidence type="ECO:0000259" key="1">
    <source>
        <dbReference type="Pfam" id="PF12697"/>
    </source>
</evidence>
<organism evidence="2 3">
    <name type="scientific">Saccharopolyspora cebuensis</name>
    <dbReference type="NCBI Taxonomy" id="418759"/>
    <lineage>
        <taxon>Bacteria</taxon>
        <taxon>Bacillati</taxon>
        <taxon>Actinomycetota</taxon>
        <taxon>Actinomycetes</taxon>
        <taxon>Pseudonocardiales</taxon>
        <taxon>Pseudonocardiaceae</taxon>
        <taxon>Saccharopolyspora</taxon>
    </lineage>
</organism>